<dbReference type="NCBIfam" id="TIGR03901">
    <property type="entry name" value="MYXO-CTERM"/>
    <property type="match status" value="1"/>
</dbReference>
<proteinExistence type="predicted"/>
<evidence type="ECO:0000313" key="2">
    <source>
        <dbReference type="EMBL" id="MCY1004809.1"/>
    </source>
</evidence>
<keyword evidence="3" id="KW-1185">Reference proteome</keyword>
<gene>
    <name evidence="2" type="ORF">OV079_04320</name>
</gene>
<feature type="chain" id="PRO_5040924263" evidence="1">
    <location>
        <begin position="27"/>
        <end position="345"/>
    </location>
</feature>
<dbReference type="RefSeq" id="WP_267766407.1">
    <property type="nucleotide sequence ID" value="NZ_JAPNKE010000002.1"/>
</dbReference>
<evidence type="ECO:0000256" key="1">
    <source>
        <dbReference type="SAM" id="SignalP"/>
    </source>
</evidence>
<keyword evidence="1" id="KW-0732">Signal</keyword>
<comment type="caution">
    <text evidence="2">The sequence shown here is derived from an EMBL/GenBank/DDBJ whole genome shotgun (WGS) entry which is preliminary data.</text>
</comment>
<dbReference type="EMBL" id="JAPNKE010000002">
    <property type="protein sequence ID" value="MCY1004809.1"/>
    <property type="molecule type" value="Genomic_DNA"/>
</dbReference>
<protein>
    <submittedName>
        <fullName evidence="2">MYXO-CTERM sorting domain-containing protein</fullName>
    </submittedName>
</protein>
<sequence length="345" mass="36599">MKLKSRFLGACILAAAVASTPDRASACSVSVPEPGLSIWEIDNPPEMLYTAKGGVFALFGGLYDVELAEAAALVDVALTLDGEALATEIEVLRLGPALREGEPSWTVAVVVRPVEPLQAGVYEVRVGNADGEATFPLTVEAEPVAALAPPTADVVDPLESTIGYRGRVCCESQLTSSCGETERCTFTEIDKVPALYVETSSLPRTQAASALVWVQRLDAAGQPDPDGRFAYPARHDVSWTIDFTAAQAEYCVVLGVTNLVDGTSVSGAPQCLSRAEAGEPHVVTEEPTEEQIESWECVGPLEYDDGTPFGEEPPAEKSGCRVGGDGASWAWLFVLAGLGSRRRRR</sequence>
<dbReference type="Proteomes" id="UP001150924">
    <property type="component" value="Unassembled WGS sequence"/>
</dbReference>
<accession>A0A9X3EKC6</accession>
<feature type="signal peptide" evidence="1">
    <location>
        <begin position="1"/>
        <end position="26"/>
    </location>
</feature>
<evidence type="ECO:0000313" key="3">
    <source>
        <dbReference type="Proteomes" id="UP001150924"/>
    </source>
</evidence>
<dbReference type="InterPro" id="IPR024038">
    <property type="entry name" value="MYXO-CTERM"/>
</dbReference>
<name>A0A9X3EKC6_9BACT</name>
<reference evidence="2" key="1">
    <citation type="submission" date="2022-11" db="EMBL/GenBank/DDBJ databases">
        <title>Minimal conservation of predation-associated metabolite biosynthetic gene clusters underscores biosynthetic potential of Myxococcota including descriptions for ten novel species: Archangium lansinium sp. nov., Myxococcus landrumus sp. nov., Nannocystis bai.</title>
        <authorList>
            <person name="Ahearne A."/>
            <person name="Stevens C."/>
            <person name="Phillips K."/>
        </authorList>
    </citation>
    <scope>NUCLEOTIDE SEQUENCE</scope>
    <source>
        <strain evidence="2">Na p29</strain>
    </source>
</reference>
<dbReference type="AlphaFoldDB" id="A0A9X3EKC6"/>
<organism evidence="2 3">
    <name type="scientific">Nannocystis pusilla</name>
    <dbReference type="NCBI Taxonomy" id="889268"/>
    <lineage>
        <taxon>Bacteria</taxon>
        <taxon>Pseudomonadati</taxon>
        <taxon>Myxococcota</taxon>
        <taxon>Polyangia</taxon>
        <taxon>Nannocystales</taxon>
        <taxon>Nannocystaceae</taxon>
        <taxon>Nannocystis</taxon>
    </lineage>
</organism>